<comment type="similarity">
    <text evidence="1 10">Belongs to the alphaproteobacteria porin family.</text>
</comment>
<dbReference type="InterPro" id="IPR003684">
    <property type="entry name" value="Porin_alphabac"/>
</dbReference>
<dbReference type="EMBL" id="CP146275">
    <property type="protein sequence ID" value="WWT31634.1"/>
    <property type="molecule type" value="Genomic_DNA"/>
</dbReference>
<accession>A0ABZ2HX20</accession>
<evidence type="ECO:0000256" key="9">
    <source>
        <dbReference type="ARBA" id="ARBA00023237"/>
    </source>
</evidence>
<feature type="signal peptide" evidence="10">
    <location>
        <begin position="1"/>
        <end position="22"/>
    </location>
</feature>
<evidence type="ECO:0000256" key="7">
    <source>
        <dbReference type="ARBA" id="ARBA00023114"/>
    </source>
</evidence>
<protein>
    <recommendedName>
        <fullName evidence="10">Porin</fullName>
    </recommendedName>
</protein>
<evidence type="ECO:0000256" key="4">
    <source>
        <dbReference type="ARBA" id="ARBA00022692"/>
    </source>
</evidence>
<reference evidence="11 12" key="1">
    <citation type="submission" date="2024-02" db="EMBL/GenBank/DDBJ databases">
        <title>Complete genome sequence of Pelagibacterium nitratireducens ZH15.</title>
        <authorList>
            <person name="Zhao L.H."/>
        </authorList>
    </citation>
    <scope>NUCLEOTIDE SEQUENCE [LARGE SCALE GENOMIC DNA]</scope>
    <source>
        <strain evidence="11 12">ZH15</strain>
    </source>
</reference>
<evidence type="ECO:0000256" key="3">
    <source>
        <dbReference type="ARBA" id="ARBA00022452"/>
    </source>
</evidence>
<keyword evidence="6 10" id="KW-0406">Ion transport</keyword>
<keyword evidence="8 10" id="KW-0472">Membrane</keyword>
<evidence type="ECO:0000256" key="6">
    <source>
        <dbReference type="ARBA" id="ARBA00023065"/>
    </source>
</evidence>
<dbReference type="Proteomes" id="UP001369958">
    <property type="component" value="Chromosome"/>
</dbReference>
<keyword evidence="2 10" id="KW-0813">Transport</keyword>
<feature type="chain" id="PRO_5044951162" description="Porin" evidence="10">
    <location>
        <begin position="23"/>
        <end position="391"/>
    </location>
</feature>
<dbReference type="RefSeq" id="WP_338607099.1">
    <property type="nucleotide sequence ID" value="NZ_CP146275.1"/>
</dbReference>
<comment type="domain">
    <text evidence="10">Consists of 16-stranded beta-barrel sheets, with large surface-exposed loops, that form a transmembrane pore at the center of each barrel. The pore is partially ocluded by a peptide loop that folds into the pore lumen.</text>
</comment>
<keyword evidence="12" id="KW-1185">Reference proteome</keyword>
<evidence type="ECO:0000256" key="2">
    <source>
        <dbReference type="ARBA" id="ARBA00022448"/>
    </source>
</evidence>
<evidence type="ECO:0000256" key="5">
    <source>
        <dbReference type="ARBA" id="ARBA00022729"/>
    </source>
</evidence>
<comment type="subcellular location">
    <subcellularLocation>
        <location evidence="10">Cell outer membrane</location>
        <topology evidence="10">Multi-pass membrane protein</topology>
    </subcellularLocation>
</comment>
<dbReference type="Pfam" id="PF02530">
    <property type="entry name" value="Porin_2"/>
    <property type="match status" value="1"/>
</dbReference>
<evidence type="ECO:0000256" key="1">
    <source>
        <dbReference type="ARBA" id="ARBA00009521"/>
    </source>
</evidence>
<evidence type="ECO:0000256" key="10">
    <source>
        <dbReference type="RuleBase" id="RU364005"/>
    </source>
</evidence>
<comment type="function">
    <text evidence="10">Forms passive diffusion pores that allow small molecular weight hydrophilic materials across the outer membrane.</text>
</comment>
<proteinExistence type="inferred from homology"/>
<evidence type="ECO:0000256" key="8">
    <source>
        <dbReference type="ARBA" id="ARBA00023136"/>
    </source>
</evidence>
<organism evidence="11 12">
    <name type="scientific">Pelagibacterium nitratireducens</name>
    <dbReference type="NCBI Taxonomy" id="1046114"/>
    <lineage>
        <taxon>Bacteria</taxon>
        <taxon>Pseudomonadati</taxon>
        <taxon>Pseudomonadota</taxon>
        <taxon>Alphaproteobacteria</taxon>
        <taxon>Hyphomicrobiales</taxon>
        <taxon>Devosiaceae</taxon>
        <taxon>Pelagibacterium</taxon>
    </lineage>
</organism>
<name>A0ABZ2HX20_9HYPH</name>
<keyword evidence="7 10" id="KW-0626">Porin</keyword>
<gene>
    <name evidence="11" type="ORF">V6617_11450</name>
</gene>
<sequence>MKLKSLLLGSAAVLALSTGAQAADPIPATFVSLGVCDAYGISGLTIESDDTCLSISGEVSYEYTHQDITGYEIISNVDWELAFEATTQTDAGAAVAFISFVDDDTETVTGFVHTYSEDPVVDQAYVQFGDTTVLSAGLKDKILDTEVLDRTYGGDEHGDFDWDLDEGELSNTVAQGGHVITIESLVADGFTVIAGLEDLDGDGTALLGVEYDGGMFSAEAAVLLGDLYGATDPVNFYAALTAEFDSFEARAAVIFDDSGDYIASLGATATLDMFTLDVDAFIDEIAGDNDWGIAGEGSFDATETVAVYLGAGYQEDVAVDIFTVYGGVDVDVTETIAANAELGYTDNGGADYIYGAAGVTYAPGGGFETSLNVFADTDDHYKLTFEASKEF</sequence>
<evidence type="ECO:0000313" key="11">
    <source>
        <dbReference type="EMBL" id="WWT31634.1"/>
    </source>
</evidence>
<keyword evidence="3 10" id="KW-1134">Transmembrane beta strand</keyword>
<keyword evidence="9 10" id="KW-0998">Cell outer membrane</keyword>
<evidence type="ECO:0000313" key="12">
    <source>
        <dbReference type="Proteomes" id="UP001369958"/>
    </source>
</evidence>
<keyword evidence="4 10" id="KW-0812">Transmembrane</keyword>
<keyword evidence="5 10" id="KW-0732">Signal</keyword>